<protein>
    <submittedName>
        <fullName evidence="1">Uncharacterized protein</fullName>
    </submittedName>
</protein>
<proteinExistence type="predicted"/>
<evidence type="ECO:0000313" key="2">
    <source>
        <dbReference type="Proteomes" id="UP001610444"/>
    </source>
</evidence>
<gene>
    <name evidence="1" type="ORF">BJX68DRAFT_249362</name>
</gene>
<sequence>MSSARVSRINQAMSRTLFSIALCKIGPTSFDFTFTSTLGSPMRIFTASRCSLFHALSSAGRPPTSALTSKFSRPPSSARIMSQSLSRAAVASNVQSSEFLVLTSMSVWLMSIYAMSMWPRLTAQ</sequence>
<organism evidence="1 2">
    <name type="scientific">Aspergillus pseudodeflectus</name>
    <dbReference type="NCBI Taxonomy" id="176178"/>
    <lineage>
        <taxon>Eukaryota</taxon>
        <taxon>Fungi</taxon>
        <taxon>Dikarya</taxon>
        <taxon>Ascomycota</taxon>
        <taxon>Pezizomycotina</taxon>
        <taxon>Eurotiomycetes</taxon>
        <taxon>Eurotiomycetidae</taxon>
        <taxon>Eurotiales</taxon>
        <taxon>Aspergillaceae</taxon>
        <taxon>Aspergillus</taxon>
        <taxon>Aspergillus subgen. Nidulantes</taxon>
    </lineage>
</organism>
<comment type="caution">
    <text evidence="1">The sequence shown here is derived from an EMBL/GenBank/DDBJ whole genome shotgun (WGS) entry which is preliminary data.</text>
</comment>
<dbReference type="GeneID" id="98157255"/>
<dbReference type="EMBL" id="JBFXLR010000090">
    <property type="protein sequence ID" value="KAL2837986.1"/>
    <property type="molecule type" value="Genomic_DNA"/>
</dbReference>
<name>A0ABR4JDM5_9EURO</name>
<accession>A0ABR4JDM5</accession>
<evidence type="ECO:0000313" key="1">
    <source>
        <dbReference type="EMBL" id="KAL2837986.1"/>
    </source>
</evidence>
<reference evidence="1 2" key="1">
    <citation type="submission" date="2024-07" db="EMBL/GenBank/DDBJ databases">
        <title>Section-level genome sequencing and comparative genomics of Aspergillus sections Usti and Cavernicolus.</title>
        <authorList>
            <consortium name="Lawrence Berkeley National Laboratory"/>
            <person name="Nybo J.L."/>
            <person name="Vesth T.C."/>
            <person name="Theobald S."/>
            <person name="Frisvad J.C."/>
            <person name="Larsen T.O."/>
            <person name="Kjaerboelling I."/>
            <person name="Rothschild-Mancinelli K."/>
            <person name="Lyhne E.K."/>
            <person name="Kogle M.E."/>
            <person name="Barry K."/>
            <person name="Clum A."/>
            <person name="Na H."/>
            <person name="Ledsgaard L."/>
            <person name="Lin J."/>
            <person name="Lipzen A."/>
            <person name="Kuo A."/>
            <person name="Riley R."/>
            <person name="Mondo S."/>
            <person name="LaButti K."/>
            <person name="Haridas S."/>
            <person name="Pangalinan J."/>
            <person name="Salamov A.A."/>
            <person name="Simmons B.A."/>
            <person name="Magnuson J.K."/>
            <person name="Chen J."/>
            <person name="Drula E."/>
            <person name="Henrissat B."/>
            <person name="Wiebenga A."/>
            <person name="Lubbers R.J."/>
            <person name="Gomes A.C."/>
            <person name="Macurrencykelacurrency M.R."/>
            <person name="Stajich J."/>
            <person name="Grigoriev I.V."/>
            <person name="Mortensen U.H."/>
            <person name="De vries R.P."/>
            <person name="Baker S.E."/>
            <person name="Andersen M.R."/>
        </authorList>
    </citation>
    <scope>NUCLEOTIDE SEQUENCE [LARGE SCALE GENOMIC DNA]</scope>
    <source>
        <strain evidence="1 2">CBS 756.74</strain>
    </source>
</reference>
<dbReference type="Proteomes" id="UP001610444">
    <property type="component" value="Unassembled WGS sequence"/>
</dbReference>
<keyword evidence="2" id="KW-1185">Reference proteome</keyword>
<dbReference type="RefSeq" id="XP_070892784.1">
    <property type="nucleotide sequence ID" value="XM_071042091.1"/>
</dbReference>